<dbReference type="EMBL" id="VSSQ01141703">
    <property type="protein sequence ID" value="MPN62964.1"/>
    <property type="molecule type" value="Genomic_DNA"/>
</dbReference>
<organism evidence="8">
    <name type="scientific">bioreactor metagenome</name>
    <dbReference type="NCBI Taxonomy" id="1076179"/>
    <lineage>
        <taxon>unclassified sequences</taxon>
        <taxon>metagenomes</taxon>
        <taxon>ecological metagenomes</taxon>
    </lineage>
</organism>
<dbReference type="GO" id="GO:0016020">
    <property type="term" value="C:membrane"/>
    <property type="evidence" value="ECO:0007669"/>
    <property type="project" value="InterPro"/>
</dbReference>
<evidence type="ECO:0000256" key="2">
    <source>
        <dbReference type="ARBA" id="ARBA00022670"/>
    </source>
</evidence>
<keyword evidence="6 7" id="KW-0472">Membrane</keyword>
<dbReference type="EC" id="3.4.23.36" evidence="8"/>
<dbReference type="Pfam" id="PF01252">
    <property type="entry name" value="Peptidase_A8"/>
    <property type="match status" value="1"/>
</dbReference>
<keyword evidence="2" id="KW-0645">Protease</keyword>
<dbReference type="PRINTS" id="PR00781">
    <property type="entry name" value="LIPOSIGPTASE"/>
</dbReference>
<keyword evidence="5 7" id="KW-1133">Transmembrane helix</keyword>
<evidence type="ECO:0000256" key="3">
    <source>
        <dbReference type="ARBA" id="ARBA00022692"/>
    </source>
</evidence>
<name>A0A645JS76_9ZZZZ</name>
<dbReference type="PANTHER" id="PTHR33695">
    <property type="entry name" value="LIPOPROTEIN SIGNAL PEPTIDASE"/>
    <property type="match status" value="1"/>
</dbReference>
<evidence type="ECO:0000256" key="4">
    <source>
        <dbReference type="ARBA" id="ARBA00022801"/>
    </source>
</evidence>
<reference evidence="8" key="1">
    <citation type="submission" date="2019-08" db="EMBL/GenBank/DDBJ databases">
        <authorList>
            <person name="Kucharzyk K."/>
            <person name="Murdoch R.W."/>
            <person name="Higgins S."/>
            <person name="Loffler F."/>
        </authorList>
    </citation>
    <scope>NUCLEOTIDE SEQUENCE</scope>
</reference>
<evidence type="ECO:0000256" key="7">
    <source>
        <dbReference type="SAM" id="Phobius"/>
    </source>
</evidence>
<proteinExistence type="predicted"/>
<dbReference type="InterPro" id="IPR001872">
    <property type="entry name" value="Peptidase_A8"/>
</dbReference>
<accession>A0A645JS76</accession>
<keyword evidence="3 7" id="KW-0812">Transmembrane</keyword>
<feature type="transmembrane region" description="Helical" evidence="7">
    <location>
        <begin position="48"/>
        <end position="71"/>
    </location>
</feature>
<evidence type="ECO:0000256" key="5">
    <source>
        <dbReference type="ARBA" id="ARBA00022989"/>
    </source>
</evidence>
<evidence type="ECO:0000256" key="6">
    <source>
        <dbReference type="ARBA" id="ARBA00023136"/>
    </source>
</evidence>
<evidence type="ECO:0000256" key="1">
    <source>
        <dbReference type="ARBA" id="ARBA00022475"/>
    </source>
</evidence>
<keyword evidence="4 8" id="KW-0378">Hydrolase</keyword>
<keyword evidence="1" id="KW-1003">Cell membrane</keyword>
<evidence type="ECO:0000313" key="8">
    <source>
        <dbReference type="EMBL" id="MPN62964.1"/>
    </source>
</evidence>
<dbReference type="GO" id="GO:0004190">
    <property type="term" value="F:aspartic-type endopeptidase activity"/>
    <property type="evidence" value="ECO:0007669"/>
    <property type="project" value="UniProtKB-EC"/>
</dbReference>
<protein>
    <submittedName>
        <fullName evidence="8">Lipoprotein signal peptidase</fullName>
        <ecNumber evidence="8">3.4.23.36</ecNumber>
    </submittedName>
</protein>
<dbReference type="GO" id="GO:0006508">
    <property type="term" value="P:proteolysis"/>
    <property type="evidence" value="ECO:0007669"/>
    <property type="project" value="UniProtKB-KW"/>
</dbReference>
<gene>
    <name evidence="8" type="primary">lspA_56</name>
    <name evidence="8" type="ORF">SDC9_210717</name>
</gene>
<sequence length="83" mass="9410">MKEKDRAHNFLRLSLVLIVAGAWGNAIDRLLRGYVVDYFEFTFINYPVFNVADIYVVAGTILLAVLLLLVIKDEPNLKGEGKR</sequence>
<keyword evidence="8" id="KW-0449">Lipoprotein</keyword>
<comment type="caution">
    <text evidence="8">The sequence shown here is derived from an EMBL/GenBank/DDBJ whole genome shotgun (WGS) entry which is preliminary data.</text>
</comment>
<dbReference type="PANTHER" id="PTHR33695:SF1">
    <property type="entry name" value="LIPOPROTEIN SIGNAL PEPTIDASE"/>
    <property type="match status" value="1"/>
</dbReference>
<dbReference type="AlphaFoldDB" id="A0A645JS76"/>